<dbReference type="InterPro" id="IPR011965">
    <property type="entry name" value="PaaX_trns_reg"/>
</dbReference>
<dbReference type="PIRSF" id="PIRSF020623">
    <property type="entry name" value="PaaX"/>
    <property type="match status" value="1"/>
</dbReference>
<dbReference type="Gene3D" id="1.20.58.1460">
    <property type="match status" value="1"/>
</dbReference>
<feature type="domain" description="Transcriptional repressor PaaX-like N-terminal" evidence="1">
    <location>
        <begin position="20"/>
        <end position="86"/>
    </location>
</feature>
<dbReference type="PANTHER" id="PTHR30319">
    <property type="entry name" value="PHENYLACETIC ACID REGULATOR-RELATED TRANSCRIPTIONAL REPRESSOR"/>
    <property type="match status" value="1"/>
</dbReference>
<dbReference type="Pfam" id="PF07848">
    <property type="entry name" value="PaaX"/>
    <property type="match status" value="1"/>
</dbReference>
<dbReference type="InterPro" id="IPR036390">
    <property type="entry name" value="WH_DNA-bd_sf"/>
</dbReference>
<dbReference type="InterPro" id="IPR012906">
    <property type="entry name" value="PaaX-like_N"/>
</dbReference>
<dbReference type="EMBL" id="JAELVR010000009">
    <property type="protein sequence ID" value="MBJ6372497.1"/>
    <property type="molecule type" value="Genomic_DNA"/>
</dbReference>
<gene>
    <name evidence="2" type="ORF">JF290_13265</name>
</gene>
<evidence type="ECO:0000259" key="1">
    <source>
        <dbReference type="Pfam" id="PF07848"/>
    </source>
</evidence>
<accession>A0A8J7IJI3</accession>
<protein>
    <recommendedName>
        <fullName evidence="1">Transcriptional repressor PaaX-like N-terminal domain-containing protein</fullName>
    </recommendedName>
</protein>
<organism evidence="2 3">
    <name type="scientific">Sedimentitalea arenosa</name>
    <dbReference type="NCBI Taxonomy" id="2798803"/>
    <lineage>
        <taxon>Bacteria</taxon>
        <taxon>Pseudomonadati</taxon>
        <taxon>Pseudomonadota</taxon>
        <taxon>Alphaproteobacteria</taxon>
        <taxon>Rhodobacterales</taxon>
        <taxon>Paracoccaceae</taxon>
        <taxon>Sedimentitalea</taxon>
    </lineage>
</organism>
<dbReference type="Gene3D" id="3.30.70.2670">
    <property type="match status" value="1"/>
</dbReference>
<keyword evidence="3" id="KW-1185">Reference proteome</keyword>
<evidence type="ECO:0000313" key="3">
    <source>
        <dbReference type="Proteomes" id="UP000619079"/>
    </source>
</evidence>
<dbReference type="AlphaFoldDB" id="A0A8J7IJI3"/>
<name>A0A8J7IJI3_9RHOB</name>
<dbReference type="Proteomes" id="UP000619079">
    <property type="component" value="Unassembled WGS sequence"/>
</dbReference>
<dbReference type="SUPFAM" id="SSF46785">
    <property type="entry name" value="Winged helix' DNA-binding domain"/>
    <property type="match status" value="1"/>
</dbReference>
<proteinExistence type="predicted"/>
<dbReference type="Gene3D" id="1.10.10.10">
    <property type="entry name" value="Winged helix-like DNA-binding domain superfamily/Winged helix DNA-binding domain"/>
    <property type="match status" value="1"/>
</dbReference>
<sequence length="265" mass="28304">MDPLAPLITALHSEGRLRVWSLVISVFGDLVQHRGGQISTTRLRAVLGRIGVEQNALRTALSRLTGDGWVLRDRVGRASLYRLSPQGAARFAAATTLIYAPPRQTPVARWAAVVTQDGNGAPSVRLCPADEAPGAADALVMGELVQVSPAFRAATLSPDHRAALAALARDIAALASAPRDPLDVAAARVLLVHRWRRLVLRFAEPAAELMPADSPLHDPRRAVAATYERLCPGAEDWLDSDADGLQPMPAATRPASIRFGHGLRA</sequence>
<dbReference type="PANTHER" id="PTHR30319:SF1">
    <property type="entry name" value="TRANSCRIPTIONAL REPRESSOR PAAX"/>
    <property type="match status" value="1"/>
</dbReference>
<comment type="caution">
    <text evidence="2">The sequence shown here is derived from an EMBL/GenBank/DDBJ whole genome shotgun (WGS) entry which is preliminary data.</text>
</comment>
<evidence type="ECO:0000313" key="2">
    <source>
        <dbReference type="EMBL" id="MBJ6372497.1"/>
    </source>
</evidence>
<dbReference type="RefSeq" id="WP_199025378.1">
    <property type="nucleotide sequence ID" value="NZ_JAELVR010000009.1"/>
</dbReference>
<dbReference type="GO" id="GO:0006351">
    <property type="term" value="P:DNA-templated transcription"/>
    <property type="evidence" value="ECO:0007669"/>
    <property type="project" value="InterPro"/>
</dbReference>
<reference evidence="2" key="1">
    <citation type="submission" date="2020-12" db="EMBL/GenBank/DDBJ databases">
        <title>Sedimentitalea sp. nov., isolated from sand in Incheon.</title>
        <authorList>
            <person name="Kim W."/>
        </authorList>
    </citation>
    <scope>NUCLEOTIDE SEQUENCE</scope>
    <source>
        <strain evidence="2">CAU 1593</strain>
    </source>
</reference>
<dbReference type="InterPro" id="IPR036388">
    <property type="entry name" value="WH-like_DNA-bd_sf"/>
</dbReference>